<protein>
    <recommendedName>
        <fullName evidence="3">Translation initiation factor 6</fullName>
        <shortName evidence="3">aIF-6</shortName>
    </recommendedName>
</protein>
<dbReference type="PANTHER" id="PTHR10784">
    <property type="entry name" value="TRANSLATION INITIATION FACTOR 6"/>
    <property type="match status" value="1"/>
</dbReference>
<dbReference type="GO" id="GO:0042256">
    <property type="term" value="P:cytosolic ribosome assembly"/>
    <property type="evidence" value="ECO:0007669"/>
    <property type="project" value="InterPro"/>
</dbReference>
<organism evidence="4">
    <name type="scientific">uncultured marine crenarchaeote HF4000_ANIW133M9</name>
    <dbReference type="NCBI Taxonomy" id="455573"/>
    <lineage>
        <taxon>Archaea</taxon>
        <taxon>Nitrososphaerota</taxon>
        <taxon>Nitrososphaeria</taxon>
        <taxon>Nitrosopumilales</taxon>
        <taxon>environmental samples</taxon>
    </lineage>
</organism>
<sequence>MLDIIKYDVYSGPNIGIFTSVNDKFVFIPNGFAKTKAENLARYLQTEYLMTPVANTRLLGILMVLNNHGILLPKTSSPDEIANLRKCTGLNVKILDTKYNALGNLICVNDKGGVISPIIEKEFIKEIEDVLDIEVIQKKVAGYHQVGAVMEANNLGGIIHPEADEEDIKNFSNVLGVNLEPATINGGIPFVSSGMLANSNAVVVGNLTNGPEIMMLTRAFTN</sequence>
<dbReference type="Pfam" id="PF01912">
    <property type="entry name" value="eIF-6"/>
    <property type="match status" value="1"/>
</dbReference>
<keyword evidence="1 3" id="KW-0396">Initiation factor</keyword>
<dbReference type="NCBIfam" id="TIGR00323">
    <property type="entry name" value="eIF-6"/>
    <property type="match status" value="1"/>
</dbReference>
<reference evidence="4" key="1">
    <citation type="journal article" date="2008" name="ISME J.">
        <title>Genomic patterns of recombination, clonal divergence and environment in marine microbial populations.</title>
        <authorList>
            <person name="Konstantinidis K.T."/>
            <person name="Delong E.F."/>
        </authorList>
    </citation>
    <scope>NUCLEOTIDE SEQUENCE</scope>
</reference>
<dbReference type="GO" id="GO:0043022">
    <property type="term" value="F:ribosome binding"/>
    <property type="evidence" value="ECO:0007669"/>
    <property type="project" value="InterPro"/>
</dbReference>
<keyword evidence="2 3" id="KW-0648">Protein biosynthesis</keyword>
<gene>
    <name evidence="3" type="primary">eif6</name>
    <name evidence="4" type="ORF">ALOHA_HF4000ANIW133M9ctg1g6</name>
</gene>
<accession>B3T462</accession>
<comment type="similarity">
    <text evidence="3">Belongs to the eIF-6 family.</text>
</comment>
<dbReference type="SUPFAM" id="SSF55909">
    <property type="entry name" value="Pentein"/>
    <property type="match status" value="1"/>
</dbReference>
<dbReference type="SMART" id="SM00654">
    <property type="entry name" value="eIF6"/>
    <property type="match status" value="1"/>
</dbReference>
<evidence type="ECO:0000256" key="1">
    <source>
        <dbReference type="ARBA" id="ARBA00022540"/>
    </source>
</evidence>
<dbReference type="Gene3D" id="3.75.10.10">
    <property type="entry name" value="L-arginine/glycine Amidinotransferase, Chain A"/>
    <property type="match status" value="1"/>
</dbReference>
<evidence type="ECO:0000256" key="3">
    <source>
        <dbReference type="HAMAP-Rule" id="MF_00032"/>
    </source>
</evidence>
<dbReference type="GO" id="GO:0003743">
    <property type="term" value="F:translation initiation factor activity"/>
    <property type="evidence" value="ECO:0007669"/>
    <property type="project" value="UniProtKB-UniRule"/>
</dbReference>
<dbReference type="EMBL" id="EU016599">
    <property type="protein sequence ID" value="ABZ07371.1"/>
    <property type="molecule type" value="Genomic_DNA"/>
</dbReference>
<evidence type="ECO:0000256" key="2">
    <source>
        <dbReference type="ARBA" id="ARBA00022917"/>
    </source>
</evidence>
<evidence type="ECO:0000313" key="4">
    <source>
        <dbReference type="EMBL" id="ABZ07371.1"/>
    </source>
</evidence>
<proteinExistence type="inferred from homology"/>
<dbReference type="AlphaFoldDB" id="B3T462"/>
<comment type="function">
    <text evidence="3">Binds to the 50S ribosomal subunit and prevents its association with the 30S ribosomal subunit to form the 70S initiation complex.</text>
</comment>
<dbReference type="InterPro" id="IPR002769">
    <property type="entry name" value="eIF6"/>
</dbReference>
<name>B3T462_9ARCH</name>
<dbReference type="HAMAP" id="MF_00032">
    <property type="entry name" value="eIF_6"/>
    <property type="match status" value="1"/>
</dbReference>